<protein>
    <submittedName>
        <fullName evidence="2">DUF4245 family protein</fullName>
    </submittedName>
</protein>
<sequence length="198" mass="20779">MSQTSSPTAPPEKPGRYQRSAAGLVSSMLVLVAAVVVVAWGLGAFRTTAEFDGTPPAEYASVVAGLEESDLGVTFPPTIPSGWQINDVAYDPAKSEFTLALLTDSGTFAGLYDGHAPLAKVLRTYVDENPTQGAPVELTDHDGTTTTWQTYTDTGGDRAYVRTAKLTGKRTGRTEVTLVYGSASSDDLATLVGALTTK</sequence>
<evidence type="ECO:0000256" key="1">
    <source>
        <dbReference type="SAM" id="Phobius"/>
    </source>
</evidence>
<keyword evidence="1" id="KW-1133">Transmembrane helix</keyword>
<name>A0A930YCK5_9ACTN</name>
<dbReference type="AlphaFoldDB" id="A0A930YCK5"/>
<dbReference type="RefSeq" id="WP_194504857.1">
    <property type="nucleotide sequence ID" value="NZ_JADIVZ010000013.1"/>
</dbReference>
<evidence type="ECO:0000313" key="2">
    <source>
        <dbReference type="EMBL" id="MBF4163598.1"/>
    </source>
</evidence>
<keyword evidence="1" id="KW-0472">Membrane</keyword>
<dbReference type="Proteomes" id="UP000656804">
    <property type="component" value="Unassembled WGS sequence"/>
</dbReference>
<dbReference type="InterPro" id="IPR025339">
    <property type="entry name" value="DUF4245"/>
</dbReference>
<dbReference type="EMBL" id="JADIVZ010000013">
    <property type="protein sequence ID" value="MBF4163598.1"/>
    <property type="molecule type" value="Genomic_DNA"/>
</dbReference>
<keyword evidence="3" id="KW-1185">Reference proteome</keyword>
<evidence type="ECO:0000313" key="3">
    <source>
        <dbReference type="Proteomes" id="UP000656804"/>
    </source>
</evidence>
<gene>
    <name evidence="2" type="ORF">ISG29_18090</name>
</gene>
<keyword evidence="1" id="KW-0812">Transmembrane</keyword>
<organism evidence="2 3">
    <name type="scientific">Nocardioides acrostichi</name>
    <dbReference type="NCBI Taxonomy" id="2784339"/>
    <lineage>
        <taxon>Bacteria</taxon>
        <taxon>Bacillati</taxon>
        <taxon>Actinomycetota</taxon>
        <taxon>Actinomycetes</taxon>
        <taxon>Propionibacteriales</taxon>
        <taxon>Nocardioidaceae</taxon>
        <taxon>Nocardioides</taxon>
    </lineage>
</organism>
<comment type="caution">
    <text evidence="2">The sequence shown here is derived from an EMBL/GenBank/DDBJ whole genome shotgun (WGS) entry which is preliminary data.</text>
</comment>
<dbReference type="Pfam" id="PF14030">
    <property type="entry name" value="DUF4245"/>
    <property type="match status" value="1"/>
</dbReference>
<feature type="transmembrane region" description="Helical" evidence="1">
    <location>
        <begin position="21"/>
        <end position="42"/>
    </location>
</feature>
<reference evidence="2" key="1">
    <citation type="submission" date="2020-11" db="EMBL/GenBank/DDBJ databases">
        <title>Nocardioides sp. CBS4Y-1, whole genome shotgun sequence.</title>
        <authorList>
            <person name="Tuo L."/>
        </authorList>
    </citation>
    <scope>NUCLEOTIDE SEQUENCE</scope>
    <source>
        <strain evidence="2">CBS4Y-1</strain>
    </source>
</reference>
<accession>A0A930YCK5</accession>
<proteinExistence type="predicted"/>